<dbReference type="HOGENOM" id="CLU_034180_11_0_11"/>
<comment type="subcellular location">
    <subcellularLocation>
        <location evidence="1">Cell inner membrane</location>
        <topology evidence="1">Multi-pass membrane protein</topology>
    </subcellularLocation>
</comment>
<dbReference type="GO" id="GO:0005886">
    <property type="term" value="C:plasma membrane"/>
    <property type="evidence" value="ECO:0007669"/>
    <property type="project" value="UniProtKB-SubCell"/>
</dbReference>
<evidence type="ECO:0000256" key="1">
    <source>
        <dbReference type="ARBA" id="ARBA00004429"/>
    </source>
</evidence>
<evidence type="ECO:0000256" key="7">
    <source>
        <dbReference type="SAM" id="Phobius"/>
    </source>
</evidence>
<name>N0E0I5_9MICO</name>
<evidence type="ECO:0000256" key="3">
    <source>
        <dbReference type="ARBA" id="ARBA00022475"/>
    </source>
</evidence>
<reference evidence="9 10" key="1">
    <citation type="journal article" date="2013" name="ISME J.">
        <title>A metabolic model for members of the genus Tetrasphaera involved in enhanced biological phosphorus removal.</title>
        <authorList>
            <person name="Kristiansen R."/>
            <person name="Nguyen H.T.T."/>
            <person name="Saunders A.M."/>
            <person name="Nielsen J.L."/>
            <person name="Wimmer R."/>
            <person name="Le V.Q."/>
            <person name="McIlroy S.J."/>
            <person name="Petrovski S."/>
            <person name="Seviour R.J."/>
            <person name="Calteau A."/>
            <person name="Nielsen K.L."/>
            <person name="Nielsen P.H."/>
        </authorList>
    </citation>
    <scope>NUCLEOTIDE SEQUENCE [LARGE SCALE GENOMIC DNA]</scope>
    <source>
        <strain evidence="9 10">Lp2</strain>
    </source>
</reference>
<keyword evidence="10" id="KW-1185">Reference proteome</keyword>
<evidence type="ECO:0000256" key="6">
    <source>
        <dbReference type="ARBA" id="ARBA00023136"/>
    </source>
</evidence>
<dbReference type="CDD" id="cd06173">
    <property type="entry name" value="MFS_MefA_like"/>
    <property type="match status" value="1"/>
</dbReference>
<feature type="transmembrane region" description="Helical" evidence="7">
    <location>
        <begin position="266"/>
        <end position="284"/>
    </location>
</feature>
<feature type="transmembrane region" description="Helical" evidence="7">
    <location>
        <begin position="291"/>
        <end position="308"/>
    </location>
</feature>
<organism evidence="9 10">
    <name type="scientific">Phycicoccus elongatus Lp2</name>
    <dbReference type="NCBI Taxonomy" id="1193181"/>
    <lineage>
        <taxon>Bacteria</taxon>
        <taxon>Bacillati</taxon>
        <taxon>Actinomycetota</taxon>
        <taxon>Actinomycetes</taxon>
        <taxon>Micrococcales</taxon>
        <taxon>Intrasporangiaceae</taxon>
        <taxon>Phycicoccus</taxon>
    </lineage>
</organism>
<dbReference type="GO" id="GO:0022857">
    <property type="term" value="F:transmembrane transporter activity"/>
    <property type="evidence" value="ECO:0007669"/>
    <property type="project" value="InterPro"/>
</dbReference>
<dbReference type="AlphaFoldDB" id="N0E0I5"/>
<feature type="transmembrane region" description="Helical" evidence="7">
    <location>
        <begin position="88"/>
        <end position="108"/>
    </location>
</feature>
<evidence type="ECO:0000313" key="9">
    <source>
        <dbReference type="EMBL" id="CCH70407.1"/>
    </source>
</evidence>
<evidence type="ECO:0000256" key="2">
    <source>
        <dbReference type="ARBA" id="ARBA00022448"/>
    </source>
</evidence>
<dbReference type="InterPro" id="IPR020846">
    <property type="entry name" value="MFS_dom"/>
</dbReference>
<dbReference type="PANTHER" id="PTHR23513">
    <property type="entry name" value="INTEGRAL MEMBRANE EFFLUX PROTEIN-RELATED"/>
    <property type="match status" value="1"/>
</dbReference>
<keyword evidence="2" id="KW-0813">Transport</keyword>
<dbReference type="RefSeq" id="WP_010850256.1">
    <property type="nucleotide sequence ID" value="NZ_HF570956.1"/>
</dbReference>
<proteinExistence type="predicted"/>
<dbReference type="PROSITE" id="PS50850">
    <property type="entry name" value="MFS"/>
    <property type="match status" value="1"/>
</dbReference>
<dbReference type="Proteomes" id="UP000013167">
    <property type="component" value="Unassembled WGS sequence"/>
</dbReference>
<keyword evidence="3" id="KW-1003">Cell membrane</keyword>
<dbReference type="Pfam" id="PF05977">
    <property type="entry name" value="MFS_3"/>
    <property type="match status" value="1"/>
</dbReference>
<accession>N0E0I5</accession>
<evidence type="ECO:0000313" key="10">
    <source>
        <dbReference type="Proteomes" id="UP000013167"/>
    </source>
</evidence>
<protein>
    <submittedName>
        <fullName evidence="9">Major facilitator superfamily MFS_1</fullName>
    </submittedName>
</protein>
<evidence type="ECO:0000259" key="8">
    <source>
        <dbReference type="PROSITE" id="PS50850"/>
    </source>
</evidence>
<feature type="domain" description="Major facilitator superfamily (MFS) profile" evidence="8">
    <location>
        <begin position="225"/>
        <end position="434"/>
    </location>
</feature>
<dbReference type="EMBL" id="CAIZ01000127">
    <property type="protein sequence ID" value="CCH70407.1"/>
    <property type="molecule type" value="Genomic_DNA"/>
</dbReference>
<feature type="transmembrane region" description="Helical" evidence="7">
    <location>
        <begin position="231"/>
        <end position="254"/>
    </location>
</feature>
<feature type="transmembrane region" description="Helical" evidence="7">
    <location>
        <begin position="114"/>
        <end position="130"/>
    </location>
</feature>
<evidence type="ECO:0000256" key="5">
    <source>
        <dbReference type="ARBA" id="ARBA00022989"/>
    </source>
</evidence>
<dbReference type="STRING" id="1193181.BN10_570014"/>
<evidence type="ECO:0000256" key="4">
    <source>
        <dbReference type="ARBA" id="ARBA00022692"/>
    </source>
</evidence>
<keyword evidence="6 7" id="KW-0472">Membrane</keyword>
<keyword evidence="4 7" id="KW-0812">Transmembrane</keyword>
<feature type="transmembrane region" description="Helical" evidence="7">
    <location>
        <begin position="383"/>
        <end position="402"/>
    </location>
</feature>
<dbReference type="PANTHER" id="PTHR23513:SF9">
    <property type="entry name" value="ENTEROBACTIN EXPORTER ENTS"/>
    <property type="match status" value="1"/>
</dbReference>
<dbReference type="InterPro" id="IPR010290">
    <property type="entry name" value="TM_effector"/>
</dbReference>
<feature type="transmembrane region" description="Helical" evidence="7">
    <location>
        <begin position="314"/>
        <end position="340"/>
    </location>
</feature>
<keyword evidence="5 7" id="KW-1133">Transmembrane helix</keyword>
<dbReference type="InterPro" id="IPR036259">
    <property type="entry name" value="MFS_trans_sf"/>
</dbReference>
<sequence>MSGPGVLRGLRVDLSPARESRDFRLMVLAGTVFTLGQAISYVAIPWQIYTLTGSNTMVGLIGVVELVPLLVAGLWGGALADHVDRKKMLVGTGAAQVVLTALLALNAFRDEPHIWVLFVVAPFLVSAGALQRPSKEALLPRTVRHDQLPAANALNALGWQTGSLLGPTIGGLIVASAGAGWCFAVDVVGITVAVLLYARMSAFPHREQTTPPSLRGIAEGVRYAISRKDLLGTYFVDVAVMFLAMPIVLFPALAETIFARPHLLGLLYTSETVGALVASALSGWHRRIHSYGRVIVIAACGYGVFIAVAGQAPSFWLCCLALALAGAADMTSAVFRMTLWNQSIPESLRGRLAGIEMLSYSVGPLGAQIRAGYTADTWGVRRAISFGGVASVVGVVLAAAALQDFWRYDARTDEHLLAERARRASHGENLDLEG</sequence>
<feature type="transmembrane region" description="Helical" evidence="7">
    <location>
        <begin position="178"/>
        <end position="198"/>
    </location>
</feature>
<gene>
    <name evidence="9" type="ORF">BN10_570014</name>
</gene>
<dbReference type="Gene3D" id="1.20.1250.20">
    <property type="entry name" value="MFS general substrate transporter like domains"/>
    <property type="match status" value="1"/>
</dbReference>
<feature type="transmembrane region" description="Helical" evidence="7">
    <location>
        <begin position="25"/>
        <end position="44"/>
    </location>
</feature>
<comment type="caution">
    <text evidence="9">The sequence shown here is derived from an EMBL/GenBank/DDBJ whole genome shotgun (WGS) entry which is preliminary data.</text>
</comment>
<dbReference type="SUPFAM" id="SSF103473">
    <property type="entry name" value="MFS general substrate transporter"/>
    <property type="match status" value="1"/>
</dbReference>
<feature type="transmembrane region" description="Helical" evidence="7">
    <location>
        <begin position="56"/>
        <end position="76"/>
    </location>
</feature>
<dbReference type="eggNOG" id="COG0477">
    <property type="taxonomic scope" value="Bacteria"/>
</dbReference>